<dbReference type="CDD" id="cd04182">
    <property type="entry name" value="GT_2_like_f"/>
    <property type="match status" value="1"/>
</dbReference>
<evidence type="ECO:0000259" key="2">
    <source>
        <dbReference type="Pfam" id="PF12804"/>
    </source>
</evidence>
<dbReference type="Pfam" id="PF12804">
    <property type="entry name" value="NTP_transf_3"/>
    <property type="match status" value="1"/>
</dbReference>
<dbReference type="PANTHER" id="PTHR43777">
    <property type="entry name" value="MOLYBDENUM COFACTOR CYTIDYLYLTRANSFERASE"/>
    <property type="match status" value="1"/>
</dbReference>
<proteinExistence type="predicted"/>
<organism evidence="3 4">
    <name type="scientific">Noviherbaspirillum album</name>
    <dbReference type="NCBI Taxonomy" id="3080276"/>
    <lineage>
        <taxon>Bacteria</taxon>
        <taxon>Pseudomonadati</taxon>
        <taxon>Pseudomonadota</taxon>
        <taxon>Betaproteobacteria</taxon>
        <taxon>Burkholderiales</taxon>
        <taxon>Oxalobacteraceae</taxon>
        <taxon>Noviherbaspirillum</taxon>
    </lineage>
</organism>
<gene>
    <name evidence="3" type="ORF">RY831_20080</name>
</gene>
<comment type="caution">
    <text evidence="3">The sequence shown here is derived from an EMBL/GenBank/DDBJ whole genome shotgun (WGS) entry which is preliminary data.</text>
</comment>
<dbReference type="PANTHER" id="PTHR43777:SF1">
    <property type="entry name" value="MOLYBDENUM COFACTOR CYTIDYLYLTRANSFERASE"/>
    <property type="match status" value="1"/>
</dbReference>
<accession>A0ABU6JD58</accession>
<evidence type="ECO:0000313" key="4">
    <source>
        <dbReference type="Proteomes" id="UP001352263"/>
    </source>
</evidence>
<dbReference type="InterPro" id="IPR025877">
    <property type="entry name" value="MobA-like_NTP_Trfase"/>
</dbReference>
<sequence>MSTAERRPSAATAGILLAGGRGRRFDPSGRRDKLRQALPQGEAVAVAAARNMLSVLPTVVAVVRHDNPELALQLQQAGCAVSLCAASDRGMAASLAHGLTQAWDATAWIIALADMPYVRTSTIEAVRDALDHGADIAVPVWNGRRGNPVGFGRLHLDALMRLQGDEGARSLLKTWPVVEVPVHDAGIARDVDTPDDLLAGGEPQALAR</sequence>
<dbReference type="Gene3D" id="3.90.550.10">
    <property type="entry name" value="Spore Coat Polysaccharide Biosynthesis Protein SpsA, Chain A"/>
    <property type="match status" value="1"/>
</dbReference>
<keyword evidence="4" id="KW-1185">Reference proteome</keyword>
<evidence type="ECO:0000256" key="1">
    <source>
        <dbReference type="ARBA" id="ARBA00022842"/>
    </source>
</evidence>
<dbReference type="RefSeq" id="WP_326508169.1">
    <property type="nucleotide sequence ID" value="NZ_JAWIIV010000019.1"/>
</dbReference>
<dbReference type="EMBL" id="JAWIIV010000019">
    <property type="protein sequence ID" value="MEC4721468.1"/>
    <property type="molecule type" value="Genomic_DNA"/>
</dbReference>
<evidence type="ECO:0000313" key="3">
    <source>
        <dbReference type="EMBL" id="MEC4721468.1"/>
    </source>
</evidence>
<reference evidence="3 4" key="1">
    <citation type="submission" date="2023-10" db="EMBL/GenBank/DDBJ databases">
        <title>Noviherbaspirillum sp. CPCC 100848 genome assembly.</title>
        <authorList>
            <person name="Li X.Y."/>
            <person name="Fang X.M."/>
        </authorList>
    </citation>
    <scope>NUCLEOTIDE SEQUENCE [LARGE SCALE GENOMIC DNA]</scope>
    <source>
        <strain evidence="3 4">CPCC 100848</strain>
    </source>
</reference>
<keyword evidence="1" id="KW-0460">Magnesium</keyword>
<name>A0ABU6JD58_9BURK</name>
<dbReference type="InterPro" id="IPR029044">
    <property type="entry name" value="Nucleotide-diphossugar_trans"/>
</dbReference>
<feature type="domain" description="MobA-like NTP transferase" evidence="2">
    <location>
        <begin position="14"/>
        <end position="174"/>
    </location>
</feature>
<dbReference type="SUPFAM" id="SSF53448">
    <property type="entry name" value="Nucleotide-diphospho-sugar transferases"/>
    <property type="match status" value="1"/>
</dbReference>
<dbReference type="Proteomes" id="UP001352263">
    <property type="component" value="Unassembled WGS sequence"/>
</dbReference>
<protein>
    <submittedName>
        <fullName evidence="3">Nucleotidyltransferase family protein</fullName>
    </submittedName>
</protein>